<dbReference type="GO" id="GO:1904868">
    <property type="term" value="P:telomerase catalytic core complex assembly"/>
    <property type="evidence" value="ECO:0007669"/>
    <property type="project" value="InterPro"/>
</dbReference>
<dbReference type="OrthoDB" id="439993at2759"/>
<keyword evidence="1 2" id="KW-0694">RNA-binding</keyword>
<organism evidence="5 6">
    <name type="scientific">Heliocybe sulcata</name>
    <dbReference type="NCBI Taxonomy" id="5364"/>
    <lineage>
        <taxon>Eukaryota</taxon>
        <taxon>Fungi</taxon>
        <taxon>Dikarya</taxon>
        <taxon>Basidiomycota</taxon>
        <taxon>Agaricomycotina</taxon>
        <taxon>Agaricomycetes</taxon>
        <taxon>Gloeophyllales</taxon>
        <taxon>Gloeophyllaceae</taxon>
        <taxon>Heliocybe</taxon>
    </lineage>
</organism>
<evidence type="ECO:0000256" key="3">
    <source>
        <dbReference type="SAM" id="MobiDB-lite"/>
    </source>
</evidence>
<keyword evidence="6" id="KW-1185">Reference proteome</keyword>
<feature type="compositionally biased region" description="Acidic residues" evidence="3">
    <location>
        <begin position="170"/>
        <end position="180"/>
    </location>
</feature>
<dbReference type="InterPro" id="IPR012677">
    <property type="entry name" value="Nucleotide-bd_a/b_plait_sf"/>
</dbReference>
<evidence type="ECO:0000313" key="5">
    <source>
        <dbReference type="EMBL" id="TFK46921.1"/>
    </source>
</evidence>
<dbReference type="AlphaFoldDB" id="A0A5C3MZJ0"/>
<evidence type="ECO:0000259" key="4">
    <source>
        <dbReference type="PROSITE" id="PS51939"/>
    </source>
</evidence>
<evidence type="ECO:0000256" key="2">
    <source>
        <dbReference type="PROSITE-ProRule" id="PRU01288"/>
    </source>
</evidence>
<reference evidence="5 6" key="1">
    <citation type="journal article" date="2019" name="Nat. Ecol. Evol.">
        <title>Megaphylogeny resolves global patterns of mushroom evolution.</title>
        <authorList>
            <person name="Varga T."/>
            <person name="Krizsan K."/>
            <person name="Foldi C."/>
            <person name="Dima B."/>
            <person name="Sanchez-Garcia M."/>
            <person name="Sanchez-Ramirez S."/>
            <person name="Szollosi G.J."/>
            <person name="Szarkandi J.G."/>
            <person name="Papp V."/>
            <person name="Albert L."/>
            <person name="Andreopoulos W."/>
            <person name="Angelini C."/>
            <person name="Antonin V."/>
            <person name="Barry K.W."/>
            <person name="Bougher N.L."/>
            <person name="Buchanan P."/>
            <person name="Buyck B."/>
            <person name="Bense V."/>
            <person name="Catcheside P."/>
            <person name="Chovatia M."/>
            <person name="Cooper J."/>
            <person name="Damon W."/>
            <person name="Desjardin D."/>
            <person name="Finy P."/>
            <person name="Geml J."/>
            <person name="Haridas S."/>
            <person name="Hughes K."/>
            <person name="Justo A."/>
            <person name="Karasinski D."/>
            <person name="Kautmanova I."/>
            <person name="Kiss B."/>
            <person name="Kocsube S."/>
            <person name="Kotiranta H."/>
            <person name="LaButti K.M."/>
            <person name="Lechner B.E."/>
            <person name="Liimatainen K."/>
            <person name="Lipzen A."/>
            <person name="Lukacs Z."/>
            <person name="Mihaltcheva S."/>
            <person name="Morgado L.N."/>
            <person name="Niskanen T."/>
            <person name="Noordeloos M.E."/>
            <person name="Ohm R.A."/>
            <person name="Ortiz-Santana B."/>
            <person name="Ovrebo C."/>
            <person name="Racz N."/>
            <person name="Riley R."/>
            <person name="Savchenko A."/>
            <person name="Shiryaev A."/>
            <person name="Soop K."/>
            <person name="Spirin V."/>
            <person name="Szebenyi C."/>
            <person name="Tomsovsky M."/>
            <person name="Tulloss R.E."/>
            <person name="Uehling J."/>
            <person name="Grigoriev I.V."/>
            <person name="Vagvolgyi C."/>
            <person name="Papp T."/>
            <person name="Martin F.M."/>
            <person name="Miettinen O."/>
            <person name="Hibbett D.S."/>
            <person name="Nagy L.G."/>
        </authorList>
    </citation>
    <scope>NUCLEOTIDE SEQUENCE [LARGE SCALE GENOMIC DNA]</scope>
    <source>
        <strain evidence="5 6">OMC1185</strain>
    </source>
</reference>
<dbReference type="SUPFAM" id="SSF54928">
    <property type="entry name" value="RNA-binding domain, RBD"/>
    <property type="match status" value="1"/>
</dbReference>
<feature type="domain" description="XRRM" evidence="4">
    <location>
        <begin position="252"/>
        <end position="393"/>
    </location>
</feature>
<feature type="region of interest" description="Disordered" evidence="3">
    <location>
        <begin position="375"/>
        <end position="394"/>
    </location>
</feature>
<dbReference type="Gene3D" id="3.30.70.330">
    <property type="match status" value="2"/>
</dbReference>
<dbReference type="InterPro" id="IPR035979">
    <property type="entry name" value="RBD_domain_sf"/>
</dbReference>
<sequence>MDSDLMSYSAYLNSLPAASEGTLAKAIRTHASDVLEVRMVVSAPAKGNWYKRGVGNVKDVGGGYEVRLKNWKDVIKRVGEMTKELWDRRTVYVENIPVRYRSVAGIARFINALLHPITNPCTSVQHVSLPGHHPNAKCKEFALASLQSEDELIHMTKHWPWHTNAPSDSGESEAEEAEEVSEARKFGLRCTSKERWEELGREYVAYREHLLQQVAGTDDQNVIGPEDAGPSRVIGDETHEQMARTDLQSLRDHPQNCLVFIRNVHQSTNKTTLRTLFSTAFATLEDSNGIDYVDYNKGMDACYLRLKSPTHASRIIAHFTSHPTQQSDGLDSTGTPAEETDRVIHAELVTGTREQVYWAKVPEKVRREAVIRLQSGRTPSPQAAPEHPKAAAVSSPTSYPQGCLVFVRNIHPSTNKTALRLLFASAFGEDEDGTDYVDFSKGMDTCHLRLKSPSHATRLVSYFTSHPTVGGNGLGSTDAQQGDKAIEMELVTGKREEVYWGKVPEKVRREAVARAVSGVEVGGDEEGERKRRKRRRK</sequence>
<dbReference type="Proteomes" id="UP000305948">
    <property type="component" value="Unassembled WGS sequence"/>
</dbReference>
<accession>A0A5C3MZJ0</accession>
<evidence type="ECO:0000313" key="6">
    <source>
        <dbReference type="Proteomes" id="UP000305948"/>
    </source>
</evidence>
<proteinExistence type="predicted"/>
<dbReference type="PROSITE" id="PS51939">
    <property type="entry name" value="XRRM"/>
    <property type="match status" value="2"/>
</dbReference>
<gene>
    <name evidence="5" type="ORF">OE88DRAFT_1666711</name>
</gene>
<dbReference type="GO" id="GO:0070034">
    <property type="term" value="F:telomerase RNA binding"/>
    <property type="evidence" value="ECO:0007669"/>
    <property type="project" value="InterPro"/>
</dbReference>
<feature type="domain" description="XRRM" evidence="4">
    <location>
        <begin position="398"/>
        <end position="537"/>
    </location>
</feature>
<evidence type="ECO:0000256" key="1">
    <source>
        <dbReference type="ARBA" id="ARBA00022884"/>
    </source>
</evidence>
<dbReference type="EMBL" id="ML213526">
    <property type="protein sequence ID" value="TFK46921.1"/>
    <property type="molecule type" value="Genomic_DNA"/>
</dbReference>
<feature type="region of interest" description="Disordered" evidence="3">
    <location>
        <begin position="516"/>
        <end position="537"/>
    </location>
</feature>
<dbReference type="Pfam" id="PF19977">
    <property type="entry name" value="xRRM"/>
    <property type="match status" value="2"/>
</dbReference>
<name>A0A5C3MZJ0_9AGAM</name>
<protein>
    <recommendedName>
        <fullName evidence="4">XRRM domain-containing protein</fullName>
    </recommendedName>
</protein>
<dbReference type="GO" id="GO:1990904">
    <property type="term" value="C:ribonucleoprotein complex"/>
    <property type="evidence" value="ECO:0007669"/>
    <property type="project" value="UniProtKB-UniRule"/>
</dbReference>
<dbReference type="STRING" id="5364.A0A5C3MZJ0"/>
<feature type="region of interest" description="Disordered" evidence="3">
    <location>
        <begin position="161"/>
        <end position="180"/>
    </location>
</feature>
<dbReference type="InterPro" id="IPR014886">
    <property type="entry name" value="La_xRRM"/>
</dbReference>
<dbReference type="InterPro" id="IPR045537">
    <property type="entry name" value="Lar7_xRRM"/>
</dbReference>